<dbReference type="PANTHER" id="PTHR47946">
    <property type="entry name" value="CYTOCHROME P450 78A7-RELATED"/>
    <property type="match status" value="1"/>
</dbReference>
<dbReference type="GO" id="GO:0005506">
    <property type="term" value="F:iron ion binding"/>
    <property type="evidence" value="ECO:0007669"/>
    <property type="project" value="InterPro"/>
</dbReference>
<dbReference type="STRING" id="3818.A0A444XT90"/>
<dbReference type="Proteomes" id="UP000289738">
    <property type="component" value="Chromosome B09"/>
</dbReference>
<keyword evidence="13" id="KW-1185">Reference proteome</keyword>
<sequence>MGISSTTLDTNWWVLTLPAILGTQNNMLNNLIFVASIALLSIGILVWAFPMGGVAWRNGRNQMGPVPIPGPKGFPIFGILFSLNHGLPHRTLASIASTLSATQLMAFSLGSTPAVITSNPNMAREILNSPHFADRPIKDSAKSLMFSRAIGFAPNGSYWRLLRKIASIHLFSPRRIAAHEAGRRHDCAAMLQAVAQEQSQNGVVFLRKHLQDAALNNIMGTVFGKRYNMEEQNQNSDHQVEELREMVREGFELLGAFNLCDYVPWMRFFYDPFHIKERCSALTPRVKRFVKRVLDEHRLGQDKKIISDGSDFVDVLLSLEGDEKLQDDDMIAVLWEMIFRGTDTTALVTEWVMAELVFNQEIQTRLRNELHNSLGDKNNITDADVAKLTYLEAIVKETLRLHPIGPLLSWARLSTSDVQLSNGMVVPLNTTTMVNMWAITHDPNVWEDPLEFKPERFLKAQGGIDFDIRGVDLRLAPFGAGRRVCPGKNLGLATVTLWVAKLVHRFEWLQDMANPVDLTEVLKLSCEMKTPLKVVAIPRVQKYAVNCSWFQETFGECPEGADEDTVRRYARAYIMMLLGTQLFADKSGNRVHIRWLPFVARLEEMGTYSWGSAALAWLYRCMCRVANRNVIKLAGPLQLLQSWIFWRFPRFRPAGFETFSWPLASRWSGYIPSSSEKGPRVQTWRLWIDRLQDREFIWMPYSSPDVLQVVHPEVLEPRHLVLWRSVTSLIYFAVIEWHQVDRVLPQFGGVQPRPQAALNIDFLMSKDGRGGDRWFPSHLQKWHQYWEDRTESVLRFDVVADPGPSHLFLDWWSQHGKRFLSPDPQLGDPRAAAIPVEASQRGAGQVPEMDRPDDVPDRRRVDRRARVGTRRSQRDWGWLERAMEAGDEAGPARGRRRHHPGRGRGRAAVHAAAPDPQDDDDDQHGPEGGDGAGAASVAGGSTQDGVHGGEWYGSGMGDGAEPSDAGLGSGPFGHYFVGVPTDDQPQQDGTPWVIPGSQWQDFLGADTLDPDFGSPRFLAEISAIMQEDEPGRRRPQTPATQAPLDVDLNEPATTPVGDQFALGGTPHSAYTAASQSVAGPSAAPLHFTPPAQPTPHEDADEIEDEEPFIRRGQRPRVPRRCGTGSHLFR</sequence>
<protein>
    <recommendedName>
        <fullName evidence="11">Aminotransferase-like plant mobile domain-containing protein</fullName>
    </recommendedName>
</protein>
<feature type="region of interest" description="Disordered" evidence="9">
    <location>
        <begin position="1026"/>
        <end position="1129"/>
    </location>
</feature>
<dbReference type="Pfam" id="PF00067">
    <property type="entry name" value="p450"/>
    <property type="match status" value="1"/>
</dbReference>
<name>A0A444XT90_ARAHY</name>
<dbReference type="Pfam" id="PF10536">
    <property type="entry name" value="PMD"/>
    <property type="match status" value="1"/>
</dbReference>
<evidence type="ECO:0000256" key="10">
    <source>
        <dbReference type="SAM" id="Phobius"/>
    </source>
</evidence>
<feature type="region of interest" description="Disordered" evidence="9">
    <location>
        <begin position="837"/>
        <end position="872"/>
    </location>
</feature>
<dbReference type="CDD" id="cd11076">
    <property type="entry name" value="CYP78"/>
    <property type="match status" value="1"/>
</dbReference>
<evidence type="ECO:0000256" key="5">
    <source>
        <dbReference type="ARBA" id="ARBA00023002"/>
    </source>
</evidence>
<dbReference type="AlphaFoldDB" id="A0A444XT90"/>
<evidence type="ECO:0000259" key="11">
    <source>
        <dbReference type="Pfam" id="PF10536"/>
    </source>
</evidence>
<evidence type="ECO:0000313" key="12">
    <source>
        <dbReference type="EMBL" id="RYQ92997.1"/>
    </source>
</evidence>
<keyword evidence="5" id="KW-0560">Oxidoreductase</keyword>
<reference evidence="12 13" key="1">
    <citation type="submission" date="2019-01" db="EMBL/GenBank/DDBJ databases">
        <title>Sequencing of cultivated peanut Arachis hypogaea provides insights into genome evolution and oil improvement.</title>
        <authorList>
            <person name="Chen X."/>
        </authorList>
    </citation>
    <scope>NUCLEOTIDE SEQUENCE [LARGE SCALE GENOMIC DNA]</scope>
    <source>
        <strain evidence="13">cv. Fuhuasheng</strain>
        <tissue evidence="12">Leaves</tissue>
    </source>
</reference>
<evidence type="ECO:0000256" key="2">
    <source>
        <dbReference type="ARBA" id="ARBA00010617"/>
    </source>
</evidence>
<feature type="compositionally biased region" description="Basic and acidic residues" evidence="9">
    <location>
        <begin position="848"/>
        <end position="860"/>
    </location>
</feature>
<evidence type="ECO:0000256" key="3">
    <source>
        <dbReference type="ARBA" id="ARBA00022617"/>
    </source>
</evidence>
<dbReference type="GO" id="GO:0004497">
    <property type="term" value="F:monooxygenase activity"/>
    <property type="evidence" value="ECO:0007669"/>
    <property type="project" value="UniProtKB-KW"/>
</dbReference>
<comment type="similarity">
    <text evidence="2">Belongs to the cytochrome P450 family.</text>
</comment>
<dbReference type="GO" id="GO:0048608">
    <property type="term" value="P:reproductive structure development"/>
    <property type="evidence" value="ECO:0007669"/>
    <property type="project" value="UniProtKB-ARBA"/>
</dbReference>
<comment type="cofactor">
    <cofactor evidence="1 8">
        <name>heme</name>
        <dbReference type="ChEBI" id="CHEBI:30413"/>
    </cofactor>
</comment>
<dbReference type="FunFam" id="1.10.630.10:FF:000016">
    <property type="entry name" value="Cytochrome P450 78A5"/>
    <property type="match status" value="1"/>
</dbReference>
<evidence type="ECO:0000256" key="9">
    <source>
        <dbReference type="SAM" id="MobiDB-lite"/>
    </source>
</evidence>
<evidence type="ECO:0000256" key="6">
    <source>
        <dbReference type="ARBA" id="ARBA00023004"/>
    </source>
</evidence>
<proteinExistence type="inferred from homology"/>
<feature type="region of interest" description="Disordered" evidence="9">
    <location>
        <begin position="885"/>
        <end position="997"/>
    </location>
</feature>
<dbReference type="EMBL" id="SDMP01000019">
    <property type="protein sequence ID" value="RYQ92997.1"/>
    <property type="molecule type" value="Genomic_DNA"/>
</dbReference>
<accession>A0A444XT90</accession>
<evidence type="ECO:0000256" key="7">
    <source>
        <dbReference type="ARBA" id="ARBA00023033"/>
    </source>
</evidence>
<feature type="transmembrane region" description="Helical" evidence="10">
    <location>
        <begin position="31"/>
        <end position="56"/>
    </location>
</feature>
<dbReference type="InterPro" id="IPR019557">
    <property type="entry name" value="AminoTfrase-like_pln_mobile"/>
</dbReference>
<dbReference type="GO" id="GO:0020037">
    <property type="term" value="F:heme binding"/>
    <property type="evidence" value="ECO:0007669"/>
    <property type="project" value="InterPro"/>
</dbReference>
<keyword evidence="10" id="KW-1133">Transmembrane helix</keyword>
<feature type="compositionally biased region" description="Gly residues" evidence="9">
    <location>
        <begin position="946"/>
        <end position="958"/>
    </location>
</feature>
<keyword evidence="7" id="KW-0503">Monooxygenase</keyword>
<dbReference type="SUPFAM" id="SSF48264">
    <property type="entry name" value="Cytochrome P450"/>
    <property type="match status" value="1"/>
</dbReference>
<feature type="compositionally biased region" description="Basic residues" evidence="9">
    <location>
        <begin position="893"/>
        <end position="907"/>
    </location>
</feature>
<evidence type="ECO:0000313" key="13">
    <source>
        <dbReference type="Proteomes" id="UP000289738"/>
    </source>
</evidence>
<keyword evidence="3 8" id="KW-0349">Heme</keyword>
<organism evidence="12 13">
    <name type="scientific">Arachis hypogaea</name>
    <name type="common">Peanut</name>
    <dbReference type="NCBI Taxonomy" id="3818"/>
    <lineage>
        <taxon>Eukaryota</taxon>
        <taxon>Viridiplantae</taxon>
        <taxon>Streptophyta</taxon>
        <taxon>Embryophyta</taxon>
        <taxon>Tracheophyta</taxon>
        <taxon>Spermatophyta</taxon>
        <taxon>Magnoliopsida</taxon>
        <taxon>eudicotyledons</taxon>
        <taxon>Gunneridae</taxon>
        <taxon>Pentapetalae</taxon>
        <taxon>rosids</taxon>
        <taxon>fabids</taxon>
        <taxon>Fabales</taxon>
        <taxon>Fabaceae</taxon>
        <taxon>Papilionoideae</taxon>
        <taxon>50 kb inversion clade</taxon>
        <taxon>dalbergioids sensu lato</taxon>
        <taxon>Dalbergieae</taxon>
        <taxon>Pterocarpus clade</taxon>
        <taxon>Arachis</taxon>
    </lineage>
</organism>
<feature type="compositionally biased region" description="Basic residues" evidence="9">
    <location>
        <begin position="861"/>
        <end position="871"/>
    </location>
</feature>
<evidence type="ECO:0000256" key="4">
    <source>
        <dbReference type="ARBA" id="ARBA00022723"/>
    </source>
</evidence>
<dbReference type="InterPro" id="IPR036396">
    <property type="entry name" value="Cyt_P450_sf"/>
</dbReference>
<keyword evidence="10" id="KW-0472">Membrane</keyword>
<dbReference type="PANTHER" id="PTHR47946:SF4">
    <property type="entry name" value="CYTOCHROME P450 FAMILY 78 PROTEIN"/>
    <property type="match status" value="1"/>
</dbReference>
<dbReference type="InterPro" id="IPR017972">
    <property type="entry name" value="Cyt_P450_CS"/>
</dbReference>
<evidence type="ECO:0000256" key="1">
    <source>
        <dbReference type="ARBA" id="ARBA00001971"/>
    </source>
</evidence>
<keyword evidence="4 8" id="KW-0479">Metal-binding</keyword>
<dbReference type="Gene3D" id="1.10.630.10">
    <property type="entry name" value="Cytochrome P450"/>
    <property type="match status" value="1"/>
</dbReference>
<gene>
    <name evidence="12" type="ORF">Ahy_B09g099253</name>
</gene>
<dbReference type="PRINTS" id="PR00385">
    <property type="entry name" value="P450"/>
</dbReference>
<keyword evidence="6 8" id="KW-0408">Iron</keyword>
<dbReference type="InterPro" id="IPR051996">
    <property type="entry name" value="Cytochrome_P450_78A"/>
</dbReference>
<keyword evidence="10" id="KW-0812">Transmembrane</keyword>
<evidence type="ECO:0000256" key="8">
    <source>
        <dbReference type="PIRSR" id="PIRSR602401-1"/>
    </source>
</evidence>
<dbReference type="GO" id="GO:0016705">
    <property type="term" value="F:oxidoreductase activity, acting on paired donors, with incorporation or reduction of molecular oxygen"/>
    <property type="evidence" value="ECO:0007669"/>
    <property type="project" value="InterPro"/>
</dbReference>
<feature type="domain" description="Aminotransferase-like plant mobile" evidence="11">
    <location>
        <begin position="539"/>
        <end position="813"/>
    </location>
</feature>
<dbReference type="InterPro" id="IPR001128">
    <property type="entry name" value="Cyt_P450"/>
</dbReference>
<comment type="caution">
    <text evidence="12">The sequence shown here is derived from an EMBL/GenBank/DDBJ whole genome shotgun (WGS) entry which is preliminary data.</text>
</comment>
<feature type="binding site" description="axial binding residue" evidence="8">
    <location>
        <position position="485"/>
    </location>
    <ligand>
        <name>heme</name>
        <dbReference type="ChEBI" id="CHEBI:30413"/>
    </ligand>
    <ligandPart>
        <name>Fe</name>
        <dbReference type="ChEBI" id="CHEBI:18248"/>
    </ligandPart>
</feature>
<dbReference type="PRINTS" id="PR00463">
    <property type="entry name" value="EP450I"/>
</dbReference>
<dbReference type="PROSITE" id="PS00086">
    <property type="entry name" value="CYTOCHROME_P450"/>
    <property type="match status" value="1"/>
</dbReference>
<dbReference type="InterPro" id="IPR002401">
    <property type="entry name" value="Cyt_P450_E_grp-I"/>
</dbReference>